<dbReference type="EMBL" id="CM056816">
    <property type="protein sequence ID" value="KAJ8632882.1"/>
    <property type="molecule type" value="Genomic_DNA"/>
</dbReference>
<reference evidence="1 2" key="1">
    <citation type="journal article" date="2022" name="Hortic Res">
        <title>A haplotype resolved chromosomal level avocado genome allows analysis of novel avocado genes.</title>
        <authorList>
            <person name="Nath O."/>
            <person name="Fletcher S.J."/>
            <person name="Hayward A."/>
            <person name="Shaw L.M."/>
            <person name="Masouleh A.K."/>
            <person name="Furtado A."/>
            <person name="Henry R.J."/>
            <person name="Mitter N."/>
        </authorList>
    </citation>
    <scope>NUCLEOTIDE SEQUENCE [LARGE SCALE GENOMIC DNA]</scope>
    <source>
        <strain evidence="2">cv. Hass</strain>
    </source>
</reference>
<evidence type="ECO:0000313" key="1">
    <source>
        <dbReference type="EMBL" id="KAJ8632882.1"/>
    </source>
</evidence>
<name>A0ACC2LIK1_PERAE</name>
<proteinExistence type="predicted"/>
<evidence type="ECO:0000313" key="2">
    <source>
        <dbReference type="Proteomes" id="UP001234297"/>
    </source>
</evidence>
<keyword evidence="2" id="KW-1185">Reference proteome</keyword>
<accession>A0ACC2LIK1</accession>
<sequence length="130" mass="14908">MLTQKKSLCLLNIKSYMELHPTTNRQSCFKHQILLESNKNCKILQNSQKKGTREVSGYFNTIWPNFNPPTAEQELPTATMLKIINLRSEPMDSLKIPPKGSTPNFKSNRHRLIIHQLLNGEIKLLGGENH</sequence>
<comment type="caution">
    <text evidence="1">The sequence shown here is derived from an EMBL/GenBank/DDBJ whole genome shotgun (WGS) entry which is preliminary data.</text>
</comment>
<organism evidence="1 2">
    <name type="scientific">Persea americana</name>
    <name type="common">Avocado</name>
    <dbReference type="NCBI Taxonomy" id="3435"/>
    <lineage>
        <taxon>Eukaryota</taxon>
        <taxon>Viridiplantae</taxon>
        <taxon>Streptophyta</taxon>
        <taxon>Embryophyta</taxon>
        <taxon>Tracheophyta</taxon>
        <taxon>Spermatophyta</taxon>
        <taxon>Magnoliopsida</taxon>
        <taxon>Magnoliidae</taxon>
        <taxon>Laurales</taxon>
        <taxon>Lauraceae</taxon>
        <taxon>Persea</taxon>
    </lineage>
</organism>
<dbReference type="Proteomes" id="UP001234297">
    <property type="component" value="Chromosome 8"/>
</dbReference>
<gene>
    <name evidence="1" type="ORF">MRB53_026218</name>
</gene>
<protein>
    <submittedName>
        <fullName evidence="1">Uncharacterized protein</fullName>
    </submittedName>
</protein>